<protein>
    <recommendedName>
        <fullName evidence="1">Homing endonuclease LAGLIDADG domain-containing protein</fullName>
    </recommendedName>
</protein>
<dbReference type="Gene3D" id="3.10.28.10">
    <property type="entry name" value="Homing endonucleases"/>
    <property type="match status" value="2"/>
</dbReference>
<feature type="domain" description="Homing endonuclease LAGLIDADG" evidence="1">
    <location>
        <begin position="14"/>
        <end position="174"/>
    </location>
</feature>
<evidence type="ECO:0000259" key="1">
    <source>
        <dbReference type="Pfam" id="PF03161"/>
    </source>
</evidence>
<dbReference type="InterPro" id="IPR004860">
    <property type="entry name" value="LAGLIDADG_dom"/>
</dbReference>
<dbReference type="GO" id="GO:0045292">
    <property type="term" value="P:mRNA cis splicing, via spliceosome"/>
    <property type="evidence" value="ECO:0007669"/>
    <property type="project" value="TreeGrafter"/>
</dbReference>
<evidence type="ECO:0000313" key="3">
    <source>
        <dbReference type="Proteomes" id="UP000231487"/>
    </source>
</evidence>
<name>A0A2M7WU80_9BACT</name>
<proteinExistence type="predicted"/>
<evidence type="ECO:0000313" key="2">
    <source>
        <dbReference type="EMBL" id="PJA33555.1"/>
    </source>
</evidence>
<organism evidence="2 3">
    <name type="scientific">Candidatus Zambryskibacteria bacterium CG_4_9_14_3_um_filter_40_16</name>
    <dbReference type="NCBI Taxonomy" id="1975111"/>
    <lineage>
        <taxon>Bacteria</taxon>
        <taxon>Candidatus Zambryskiibacteriota</taxon>
    </lineage>
</organism>
<gene>
    <name evidence="2" type="ORF">CO184_01655</name>
</gene>
<dbReference type="AlphaFoldDB" id="A0A2M7WU80"/>
<dbReference type="InterPro" id="IPR027434">
    <property type="entry name" value="Homing_endonucl"/>
</dbReference>
<dbReference type="PANTHER" id="PTHR47539">
    <property type="entry name" value="PENTATRICOPEPTIDE REPEAT-CONTAINING PROTEIN OTP51, CHLOROPLASTIC"/>
    <property type="match status" value="1"/>
</dbReference>
<dbReference type="InterPro" id="IPR052500">
    <property type="entry name" value="Chloro/Mito_RNA_Process"/>
</dbReference>
<dbReference type="SUPFAM" id="SSF55608">
    <property type="entry name" value="Homing endonucleases"/>
    <property type="match status" value="1"/>
</dbReference>
<accession>A0A2M7WU80</accession>
<dbReference type="Pfam" id="PF03161">
    <property type="entry name" value="LAGLIDADG_2"/>
    <property type="match status" value="1"/>
</dbReference>
<dbReference type="Proteomes" id="UP000231487">
    <property type="component" value="Unassembled WGS sequence"/>
</dbReference>
<dbReference type="GO" id="GO:0000373">
    <property type="term" value="P:Group II intron splicing"/>
    <property type="evidence" value="ECO:0007669"/>
    <property type="project" value="TreeGrafter"/>
</dbReference>
<dbReference type="EMBL" id="PFXE01000032">
    <property type="protein sequence ID" value="PJA33555.1"/>
    <property type="molecule type" value="Genomic_DNA"/>
</dbReference>
<reference evidence="3" key="1">
    <citation type="submission" date="2017-09" db="EMBL/GenBank/DDBJ databases">
        <title>Depth-based differentiation of microbial function through sediment-hosted aquifers and enrichment of novel symbionts in the deep terrestrial subsurface.</title>
        <authorList>
            <person name="Probst A.J."/>
            <person name="Ladd B."/>
            <person name="Jarett J.K."/>
            <person name="Geller-Mcgrath D.E."/>
            <person name="Sieber C.M.K."/>
            <person name="Emerson J.B."/>
            <person name="Anantharaman K."/>
            <person name="Thomas B.C."/>
            <person name="Malmstrom R."/>
            <person name="Stieglmeier M."/>
            <person name="Klingl A."/>
            <person name="Woyke T."/>
            <person name="Ryan C.M."/>
            <person name="Banfield J.F."/>
        </authorList>
    </citation>
    <scope>NUCLEOTIDE SEQUENCE [LARGE SCALE GENOMIC DNA]</scope>
</reference>
<sequence length="192" mass="22727">MDNTVGSLTQLQKSFVIGTLLGDGYIRQVKGRKDAFLEINHSITQKEYVEWKYKILKNLTRSGPKSRCGNGTRIAFRFFTKQHPEFTKMRDLFYKNKKKCIPNLKLDPLTVAVWYMDDGSKCSKENVYLNTQQFSKEDQYKLLRFLREVGLDGTLNRDKEYYRIRFKTSSISKLFRMINDFIIPSMKYKIEL</sequence>
<dbReference type="GO" id="GO:0048564">
    <property type="term" value="P:photosystem I assembly"/>
    <property type="evidence" value="ECO:0007669"/>
    <property type="project" value="TreeGrafter"/>
</dbReference>
<dbReference type="PANTHER" id="PTHR47539:SF1">
    <property type="entry name" value="PENTATRICOPEPTIDE REPEAT-CONTAINING PROTEIN OTP51, CHLOROPLASTIC"/>
    <property type="match status" value="1"/>
</dbReference>
<comment type="caution">
    <text evidence="2">The sequence shown here is derived from an EMBL/GenBank/DDBJ whole genome shotgun (WGS) entry which is preliminary data.</text>
</comment>
<dbReference type="GO" id="GO:0004519">
    <property type="term" value="F:endonuclease activity"/>
    <property type="evidence" value="ECO:0007669"/>
    <property type="project" value="InterPro"/>
</dbReference>